<evidence type="ECO:0000313" key="3">
    <source>
        <dbReference type="Proteomes" id="UP001223978"/>
    </source>
</evidence>
<dbReference type="PANTHER" id="PTHR30336:SF6">
    <property type="entry name" value="INTEGRAL MEMBRANE PROTEIN"/>
    <property type="match status" value="1"/>
</dbReference>
<feature type="domain" description="DUF218" evidence="1">
    <location>
        <begin position="48"/>
        <end position="165"/>
    </location>
</feature>
<dbReference type="EMBL" id="JASCIQ010000022">
    <property type="protein sequence ID" value="MDI3406295.1"/>
    <property type="molecule type" value="Genomic_DNA"/>
</dbReference>
<dbReference type="PANTHER" id="PTHR30336">
    <property type="entry name" value="INNER MEMBRANE PROTEIN, PROBABLE PERMEASE"/>
    <property type="match status" value="1"/>
</dbReference>
<dbReference type="InterPro" id="IPR003848">
    <property type="entry name" value="DUF218"/>
</dbReference>
<proteinExistence type="predicted"/>
<name>A0ABT6SDM0_9ACTN</name>
<reference evidence="2 3" key="1">
    <citation type="submission" date="2023-05" db="EMBL/GenBank/DDBJ databases">
        <title>Draft genome sequence of Streptomyces sp. B-S-A6 isolated from a cave soil in Thailand.</title>
        <authorList>
            <person name="Chamroensaksri N."/>
            <person name="Muangham S."/>
        </authorList>
    </citation>
    <scope>NUCLEOTIDE SEQUENCE [LARGE SCALE GENOMIC DNA]</scope>
    <source>
        <strain evidence="2 3">B-S-A6</strain>
    </source>
</reference>
<comment type="caution">
    <text evidence="2">The sequence shown here is derived from an EMBL/GenBank/DDBJ whole genome shotgun (WGS) entry which is preliminary data.</text>
</comment>
<protein>
    <submittedName>
        <fullName evidence="2">ElyC/SanA/YdcF family protein</fullName>
    </submittedName>
</protein>
<gene>
    <name evidence="2" type="ORF">QIS96_21110</name>
</gene>
<dbReference type="CDD" id="cd06259">
    <property type="entry name" value="YdcF-like"/>
    <property type="match status" value="1"/>
</dbReference>
<evidence type="ECO:0000259" key="1">
    <source>
        <dbReference type="Pfam" id="PF02698"/>
    </source>
</evidence>
<keyword evidence="3" id="KW-1185">Reference proteome</keyword>
<dbReference type="RefSeq" id="WP_282544330.1">
    <property type="nucleotide sequence ID" value="NZ_JASCIQ010000022.1"/>
</dbReference>
<evidence type="ECO:0000313" key="2">
    <source>
        <dbReference type="EMBL" id="MDI3406295.1"/>
    </source>
</evidence>
<dbReference type="Pfam" id="PF02698">
    <property type="entry name" value="DUF218"/>
    <property type="match status" value="1"/>
</dbReference>
<dbReference type="Proteomes" id="UP001223978">
    <property type="component" value="Unassembled WGS sequence"/>
</dbReference>
<accession>A0ABT6SDM0</accession>
<sequence>MRWPRGRREWRRVVQAVMLGCVLALLPATWMHAVAADRVRAPGEVRAQVAVVFGAGLWGGEPSPYLAHRLDAAAELYRAGSVEVVLVTGDNSREEYDEPDAMRRYLTARGVPDRRIVSDYAGFDTWDSCVRAREIFGVDRAVLISQGFHIRRAVALCQDAGVESYGVGVAEPHDATWYYGGVRELLASGKAAADAFFEPDPHFLGPREPGITRALASDR</sequence>
<dbReference type="InterPro" id="IPR051599">
    <property type="entry name" value="Cell_Envelope_Assoc"/>
</dbReference>
<organism evidence="2 3">
    <name type="scientific">Streptomyces cavernicola</name>
    <dbReference type="NCBI Taxonomy" id="3043613"/>
    <lineage>
        <taxon>Bacteria</taxon>
        <taxon>Bacillati</taxon>
        <taxon>Actinomycetota</taxon>
        <taxon>Actinomycetes</taxon>
        <taxon>Kitasatosporales</taxon>
        <taxon>Streptomycetaceae</taxon>
        <taxon>Streptomyces</taxon>
    </lineage>
</organism>